<comment type="caution">
    <text evidence="1">The sequence shown here is derived from an EMBL/GenBank/DDBJ whole genome shotgun (WGS) entry which is preliminary data.</text>
</comment>
<dbReference type="PANTHER" id="PTHR42060:SF1">
    <property type="entry name" value="NHL REPEAT-CONTAINING PROTEIN"/>
    <property type="match status" value="1"/>
</dbReference>
<dbReference type="AlphaFoldDB" id="A0AA40AIS1"/>
<organism evidence="1 2">
    <name type="scientific">Apiosordaria backusii</name>
    <dbReference type="NCBI Taxonomy" id="314023"/>
    <lineage>
        <taxon>Eukaryota</taxon>
        <taxon>Fungi</taxon>
        <taxon>Dikarya</taxon>
        <taxon>Ascomycota</taxon>
        <taxon>Pezizomycotina</taxon>
        <taxon>Sordariomycetes</taxon>
        <taxon>Sordariomycetidae</taxon>
        <taxon>Sordariales</taxon>
        <taxon>Lasiosphaeriaceae</taxon>
        <taxon>Apiosordaria</taxon>
    </lineage>
</organism>
<dbReference type="Gene3D" id="2.120.10.30">
    <property type="entry name" value="TolB, C-terminal domain"/>
    <property type="match status" value="1"/>
</dbReference>
<protein>
    <submittedName>
        <fullName evidence="1">Uncharacterized protein</fullName>
    </submittedName>
</protein>
<reference evidence="1" key="1">
    <citation type="submission" date="2023-06" db="EMBL/GenBank/DDBJ databases">
        <title>Genome-scale phylogeny and comparative genomics of the fungal order Sordariales.</title>
        <authorList>
            <consortium name="Lawrence Berkeley National Laboratory"/>
            <person name="Hensen N."/>
            <person name="Bonometti L."/>
            <person name="Westerberg I."/>
            <person name="Brannstrom I.O."/>
            <person name="Guillou S."/>
            <person name="Cros-Aarteil S."/>
            <person name="Calhoun S."/>
            <person name="Haridas S."/>
            <person name="Kuo A."/>
            <person name="Mondo S."/>
            <person name="Pangilinan J."/>
            <person name="Riley R."/>
            <person name="Labutti K."/>
            <person name="Andreopoulos B."/>
            <person name="Lipzen A."/>
            <person name="Chen C."/>
            <person name="Yanf M."/>
            <person name="Daum C."/>
            <person name="Ng V."/>
            <person name="Clum A."/>
            <person name="Steindorff A."/>
            <person name="Ohm R."/>
            <person name="Martin F."/>
            <person name="Silar P."/>
            <person name="Natvig D."/>
            <person name="Lalanne C."/>
            <person name="Gautier V."/>
            <person name="Ament-Velasquez S.L."/>
            <person name="Kruys A."/>
            <person name="Hutchinson M.I."/>
            <person name="Powell A.J."/>
            <person name="Barry K."/>
            <person name="Miller A.N."/>
            <person name="Grigoriev I.V."/>
            <person name="Debuchy R."/>
            <person name="Gladieux P."/>
            <person name="Thoren M.H."/>
            <person name="Johannesson H."/>
        </authorList>
    </citation>
    <scope>NUCLEOTIDE SEQUENCE</scope>
    <source>
        <strain evidence="1">CBS 540.89</strain>
    </source>
</reference>
<dbReference type="Proteomes" id="UP001172159">
    <property type="component" value="Unassembled WGS sequence"/>
</dbReference>
<name>A0AA40AIS1_9PEZI</name>
<accession>A0AA40AIS1</accession>
<proteinExistence type="predicted"/>
<gene>
    <name evidence="1" type="ORF">B0T21DRAFT_375202</name>
</gene>
<dbReference type="EMBL" id="JAUKTV010000014">
    <property type="protein sequence ID" value="KAK0716606.1"/>
    <property type="molecule type" value="Genomic_DNA"/>
</dbReference>
<dbReference type="InterPro" id="IPR011042">
    <property type="entry name" value="6-blade_b-propeller_TolB-like"/>
</dbReference>
<dbReference type="PANTHER" id="PTHR42060">
    <property type="entry name" value="NHL REPEAT-CONTAINING PROTEIN-RELATED"/>
    <property type="match status" value="1"/>
</dbReference>
<evidence type="ECO:0000313" key="1">
    <source>
        <dbReference type="EMBL" id="KAK0716606.1"/>
    </source>
</evidence>
<sequence>MTCAAHVRRSIAQYQIIKHPNTLTRRSFACTKHDQVERDRDICARFSRWISLSRKISNALLDYCLVLVRISCPWRTPKAQSKVAKKVYFLYFGRPVRGKTRVGIWGSCETEGFKTSRRIPNIFHAYLPILPRSRLCRNSSTMLLRLLVPSFARVLLWASAAQRAECGFIGSRATLPATQIYKYPDDTFVENLHVLPSGHVLLSTFKSGNLSAVNPNTANPTPQHVVTLDGATGLTGITEIPATAGTLYAVTGGIHTGFGFQYGSLSVYVVLIVQINGKPCGLLVSKIPYPDTAMMNGLAAIPNNPTVVLSADSLGGRVLRTNILTRQVDVAFTDPALGAGGNPTMPLGINGLKIKGNYLYFTNSGRGTYARVQIDNSGNKVGPVQVLATLPSPANMTYAYDDFDFDRCGNAHISLHDYDVVRVTPAGAQSLIAGGLGAAPLFESPTAVAAARDGNSIFVTTGGNYTATPPTGGQLLKVQLSLPSKC</sequence>
<keyword evidence="2" id="KW-1185">Reference proteome</keyword>
<dbReference type="SUPFAM" id="SSF63829">
    <property type="entry name" value="Calcium-dependent phosphotriesterase"/>
    <property type="match status" value="1"/>
</dbReference>
<dbReference type="InterPro" id="IPR052998">
    <property type="entry name" value="Hetero-Diels-Alderase-like"/>
</dbReference>
<evidence type="ECO:0000313" key="2">
    <source>
        <dbReference type="Proteomes" id="UP001172159"/>
    </source>
</evidence>